<evidence type="ECO:0000313" key="6">
    <source>
        <dbReference type="Proteomes" id="UP000218231"/>
    </source>
</evidence>
<evidence type="ECO:0000313" key="5">
    <source>
        <dbReference type="EMBL" id="PAV73502.1"/>
    </source>
</evidence>
<comment type="caution">
    <text evidence="5">The sequence shown here is derived from an EMBL/GenBank/DDBJ whole genome shotgun (WGS) entry which is preliminary data.</text>
</comment>
<gene>
    <name evidence="5" type="ORF">WR25_26659</name>
</gene>
<dbReference type="PROSITE" id="PS51034">
    <property type="entry name" value="ZP_2"/>
    <property type="match status" value="1"/>
</dbReference>
<sequence length="489" mass="53653">MIFMLSLYFCLVFSVFLPVSRGKQLSEAPDSSCQFSVHREGPDGPIVVDSSLDDELYYKIVCSSRPASCLSVSNCTVSDSSAESTQSTQIIDTNGCSLDTSLFSHVQYSSHSSAVIHNPFPIRFRNSGSGSVNLDCQTTFEDKDSEGEELSIDDIISGALNLVRPIFDTSQPLRAPSTFSDVSKNDMRDSSVLGADEQRSILRKIPLCKGGDSRICQFISCSAENFKKDQTFSNIQLAAQILGDSKLRKAVASNPEAVTSACKEQGMDDSECRVFGSGFQLINNFLGRIEKAEEKRKDEKITSPLEPQNDAPIDGDGENVDWDYNEVSRRDKPAVNSGSRTWSSNVQPINEMIIPERNDLVSSLTPPPFLPPIFTFPAPTTPLAPPLAFPTNGLFSRRMKRDADLHDDIYDETGTSEERVKRADYYDQLSDKPKKDEDPGKSFIQMDAASGDDYYDSIDSGKKKSSSSGKSSKSQNGGLKDCISLLGII</sequence>
<keyword evidence="6" id="KW-1185">Reference proteome</keyword>
<dbReference type="PANTHER" id="PTHR22907:SF60">
    <property type="entry name" value="CUTICLIN-3"/>
    <property type="match status" value="1"/>
</dbReference>
<proteinExistence type="predicted"/>
<keyword evidence="1 3" id="KW-0732">Signal</keyword>
<reference evidence="5 6" key="1">
    <citation type="journal article" date="2017" name="Curr. Biol.">
        <title>Genome architecture and evolution of a unichromosomal asexual nematode.</title>
        <authorList>
            <person name="Fradin H."/>
            <person name="Zegar C."/>
            <person name="Gutwein M."/>
            <person name="Lucas J."/>
            <person name="Kovtun M."/>
            <person name="Corcoran D."/>
            <person name="Baugh L.R."/>
            <person name="Kiontke K."/>
            <person name="Gunsalus K."/>
            <person name="Fitch D.H."/>
            <person name="Piano F."/>
        </authorList>
    </citation>
    <scope>NUCLEOTIDE SEQUENCE [LARGE SCALE GENOMIC DNA]</scope>
    <source>
        <strain evidence="5">PF1309</strain>
    </source>
</reference>
<organism evidence="5 6">
    <name type="scientific">Diploscapter pachys</name>
    <dbReference type="NCBI Taxonomy" id="2018661"/>
    <lineage>
        <taxon>Eukaryota</taxon>
        <taxon>Metazoa</taxon>
        <taxon>Ecdysozoa</taxon>
        <taxon>Nematoda</taxon>
        <taxon>Chromadorea</taxon>
        <taxon>Rhabditida</taxon>
        <taxon>Rhabditina</taxon>
        <taxon>Rhabditomorpha</taxon>
        <taxon>Rhabditoidea</taxon>
        <taxon>Rhabditidae</taxon>
        <taxon>Diploscapter</taxon>
    </lineage>
</organism>
<dbReference type="Pfam" id="PF25301">
    <property type="entry name" value="CUT_C"/>
    <property type="match status" value="1"/>
</dbReference>
<feature type="compositionally biased region" description="Basic and acidic residues" evidence="2">
    <location>
        <begin position="429"/>
        <end position="440"/>
    </location>
</feature>
<feature type="signal peptide" evidence="3">
    <location>
        <begin position="1"/>
        <end position="22"/>
    </location>
</feature>
<name>A0A2A2KI23_9BILA</name>
<dbReference type="InterPro" id="IPR057475">
    <property type="entry name" value="CUT_C"/>
</dbReference>
<feature type="region of interest" description="Disordered" evidence="2">
    <location>
        <begin position="429"/>
        <end position="480"/>
    </location>
</feature>
<dbReference type="STRING" id="2018661.A0A2A2KI23"/>
<accession>A0A2A2KI23</accession>
<dbReference type="InterPro" id="IPR051962">
    <property type="entry name" value="Cuticlin"/>
</dbReference>
<evidence type="ECO:0000256" key="1">
    <source>
        <dbReference type="ARBA" id="ARBA00022729"/>
    </source>
</evidence>
<protein>
    <recommendedName>
        <fullName evidence="4">ZP domain-containing protein</fullName>
    </recommendedName>
</protein>
<evidence type="ECO:0000256" key="2">
    <source>
        <dbReference type="SAM" id="MobiDB-lite"/>
    </source>
</evidence>
<dbReference type="EMBL" id="LIAE01008587">
    <property type="protein sequence ID" value="PAV73502.1"/>
    <property type="molecule type" value="Genomic_DNA"/>
</dbReference>
<feature type="region of interest" description="Disordered" evidence="2">
    <location>
        <begin position="295"/>
        <end position="319"/>
    </location>
</feature>
<feature type="domain" description="ZP" evidence="4">
    <location>
        <begin position="1"/>
        <end position="157"/>
    </location>
</feature>
<dbReference type="Proteomes" id="UP000218231">
    <property type="component" value="Unassembled WGS sequence"/>
</dbReference>
<dbReference type="OrthoDB" id="5804099at2759"/>
<feature type="chain" id="PRO_5012878118" description="ZP domain-containing protein" evidence="3">
    <location>
        <begin position="23"/>
        <end position="489"/>
    </location>
</feature>
<evidence type="ECO:0000259" key="4">
    <source>
        <dbReference type="PROSITE" id="PS51034"/>
    </source>
</evidence>
<evidence type="ECO:0000256" key="3">
    <source>
        <dbReference type="SAM" id="SignalP"/>
    </source>
</evidence>
<dbReference type="AlphaFoldDB" id="A0A2A2KI23"/>
<dbReference type="PANTHER" id="PTHR22907">
    <property type="entry name" value="GH04558P"/>
    <property type="match status" value="1"/>
</dbReference>
<dbReference type="InterPro" id="IPR001507">
    <property type="entry name" value="ZP_dom"/>
</dbReference>